<evidence type="ECO:0000313" key="5">
    <source>
        <dbReference type="Proteomes" id="UP001320420"/>
    </source>
</evidence>
<evidence type="ECO:0000256" key="1">
    <source>
        <dbReference type="ARBA" id="ARBA00022664"/>
    </source>
</evidence>
<dbReference type="GO" id="GO:0048024">
    <property type="term" value="P:regulation of mRNA splicing, via spliceosome"/>
    <property type="evidence" value="ECO:0007669"/>
    <property type="project" value="TreeGrafter"/>
</dbReference>
<dbReference type="AlphaFoldDB" id="A0AAN9UU29"/>
<proteinExistence type="predicted"/>
<comment type="caution">
    <text evidence="4">The sequence shown here is derived from an EMBL/GenBank/DDBJ whole genome shotgun (WGS) entry which is preliminary data.</text>
</comment>
<dbReference type="InterPro" id="IPR052225">
    <property type="entry name" value="Ser/Arg_repetitive_matrix"/>
</dbReference>
<organism evidence="4 5">
    <name type="scientific">Diatrype stigma</name>
    <dbReference type="NCBI Taxonomy" id="117547"/>
    <lineage>
        <taxon>Eukaryota</taxon>
        <taxon>Fungi</taxon>
        <taxon>Dikarya</taxon>
        <taxon>Ascomycota</taxon>
        <taxon>Pezizomycotina</taxon>
        <taxon>Sordariomycetes</taxon>
        <taxon>Xylariomycetidae</taxon>
        <taxon>Xylariales</taxon>
        <taxon>Diatrypaceae</taxon>
        <taxon>Diatrype</taxon>
    </lineage>
</organism>
<dbReference type="GO" id="GO:0005681">
    <property type="term" value="C:spliceosomal complex"/>
    <property type="evidence" value="ECO:0007669"/>
    <property type="project" value="TreeGrafter"/>
</dbReference>
<evidence type="ECO:0000256" key="2">
    <source>
        <dbReference type="SAM" id="MobiDB-lite"/>
    </source>
</evidence>
<dbReference type="Gene3D" id="1.20.1390.10">
    <property type="entry name" value="PWI domain"/>
    <property type="match status" value="1"/>
</dbReference>
<dbReference type="GO" id="GO:0003723">
    <property type="term" value="F:RNA binding"/>
    <property type="evidence" value="ECO:0007669"/>
    <property type="project" value="TreeGrafter"/>
</dbReference>
<dbReference type="PANTHER" id="PTHR23148">
    <property type="entry name" value="SERINE/ARGININE REGULATED NUCLEAR MATRIX PROTEIN"/>
    <property type="match status" value="1"/>
</dbReference>
<dbReference type="Pfam" id="PF01480">
    <property type="entry name" value="PWI"/>
    <property type="match status" value="1"/>
</dbReference>
<gene>
    <name evidence="4" type="ORF">SLS62_002801</name>
</gene>
<dbReference type="EMBL" id="JAKJXP020000014">
    <property type="protein sequence ID" value="KAK7755295.1"/>
    <property type="molecule type" value="Genomic_DNA"/>
</dbReference>
<dbReference type="Proteomes" id="UP001320420">
    <property type="component" value="Unassembled WGS sequence"/>
</dbReference>
<dbReference type="GO" id="GO:0006397">
    <property type="term" value="P:mRNA processing"/>
    <property type="evidence" value="ECO:0007669"/>
    <property type="project" value="UniProtKB-KW"/>
</dbReference>
<feature type="domain" description="PWI" evidence="3">
    <location>
        <begin position="12"/>
        <end position="111"/>
    </location>
</feature>
<dbReference type="InterPro" id="IPR036483">
    <property type="entry name" value="PWI_dom_sf"/>
</dbReference>
<accession>A0AAN9UU29</accession>
<evidence type="ECO:0000313" key="4">
    <source>
        <dbReference type="EMBL" id="KAK7755295.1"/>
    </source>
</evidence>
<keyword evidence="1" id="KW-0507">mRNA processing</keyword>
<protein>
    <recommendedName>
        <fullName evidence="3">PWI domain-containing protein</fullName>
    </recommendedName>
</protein>
<sequence length="622" mass="66101">MASSVDAKLLRATKFPPEFNQKVDMQKVNIQVMKKWIASKISEILGSEDDVVIELCFNLIEGAKFPDIKSMQIQLTGFLDKDTAPFCKELWNLCLSAQSSPQGVPKELLEAKKLELIQEKPRKSCASDEKLRNAEIVSLQISENANVANVAFAVAVGTIGVVAVAVAIEHTKIVAEALAGVGVGLQLHQGGILTKETEIGIDTYRRAVVEDGKVPDEVDRLLAQLHLTLEPLFRLPARARGRGRGQLVTRSADVSEDDDRHRSPKQHAAARAEETKTPQQQANELREKLLKEKIKKMRRTSGSDADLKLVNPAMVELLTISRVNHALTAAVLAATPQPASAAAADRATWLWDATTVQDSAAVSDLLAFAGARGVSRIYVGANADVPNAAFGAFVEQCGARGIAVAALIGNPQWVLDQGSPSLDDNLAWIEQYQASVGSGGARFAEVHVDIEPWALDGWDTPATQAKLVAAWQAKMRAVASFGHGLNMTVGADLPFWANTIQAPSSSSASETQTQTTMDAWTLGVVDSATFMTYRSDPAQLLDIAAPALAAGDDAAAGTGAGAGGVVWLAVETTDVGDSTLSYYGASADKLSADLDTIRAGAETHAGFAGIAVHDTAGWQALR</sequence>
<reference evidence="4 5" key="1">
    <citation type="submission" date="2024-02" db="EMBL/GenBank/DDBJ databases">
        <title>De novo assembly and annotation of 12 fungi associated with fruit tree decline syndrome in Ontario, Canada.</title>
        <authorList>
            <person name="Sulman M."/>
            <person name="Ellouze W."/>
            <person name="Ilyukhin E."/>
        </authorList>
    </citation>
    <scope>NUCLEOTIDE SEQUENCE [LARGE SCALE GENOMIC DNA]</scope>
    <source>
        <strain evidence="4 5">M11/M66-122</strain>
    </source>
</reference>
<dbReference type="PROSITE" id="PS51025">
    <property type="entry name" value="PWI"/>
    <property type="match status" value="1"/>
</dbReference>
<dbReference type="PANTHER" id="PTHR23148:SF0">
    <property type="entry name" value="SERINE_ARGININE REPETITIVE MATRIX PROTEIN 1"/>
    <property type="match status" value="1"/>
</dbReference>
<name>A0AAN9UU29_9PEZI</name>
<dbReference type="SUPFAM" id="SSF101233">
    <property type="entry name" value="PWI domain"/>
    <property type="match status" value="1"/>
</dbReference>
<feature type="region of interest" description="Disordered" evidence="2">
    <location>
        <begin position="244"/>
        <end position="283"/>
    </location>
</feature>
<dbReference type="InterPro" id="IPR002483">
    <property type="entry name" value="PWI_dom"/>
</dbReference>
<keyword evidence="5" id="KW-1185">Reference proteome</keyword>
<evidence type="ECO:0000259" key="3">
    <source>
        <dbReference type="PROSITE" id="PS51025"/>
    </source>
</evidence>
<dbReference type="SMART" id="SM00311">
    <property type="entry name" value="PWI"/>
    <property type="match status" value="1"/>
</dbReference>